<dbReference type="PANTHER" id="PTHR47152:SF2">
    <property type="entry name" value="SLR2084 PROTEIN"/>
    <property type="match status" value="1"/>
</dbReference>
<keyword evidence="2" id="KW-0255">Endonuclease</keyword>
<comment type="caution">
    <text evidence="2">The sequence shown here is derived from an EMBL/GenBank/DDBJ whole genome shotgun (WGS) entry which is preliminary data.</text>
</comment>
<dbReference type="GO" id="GO:0004519">
    <property type="term" value="F:endonuclease activity"/>
    <property type="evidence" value="ECO:0007669"/>
    <property type="project" value="UniProtKB-KW"/>
</dbReference>
<reference evidence="2" key="1">
    <citation type="submission" date="2019-12" db="EMBL/GenBank/DDBJ databases">
        <title>High-Quality draft genome sequences of three cyanobacteria isolated from the limestone walls of the Old Cathedral of Coimbra.</title>
        <authorList>
            <person name="Tiago I."/>
            <person name="Soares F."/>
            <person name="Portugal A."/>
        </authorList>
    </citation>
    <scope>NUCLEOTIDE SEQUENCE [LARGE SCALE GENOMIC DNA]</scope>
    <source>
        <strain evidence="2">C</strain>
    </source>
</reference>
<keyword evidence="2" id="KW-0540">Nuclease</keyword>
<dbReference type="RefSeq" id="WP_161825575.1">
    <property type="nucleotide sequence ID" value="NZ_WVIC01000021.1"/>
</dbReference>
<evidence type="ECO:0000259" key="1">
    <source>
        <dbReference type="Pfam" id="PF05685"/>
    </source>
</evidence>
<proteinExistence type="predicted"/>
<dbReference type="InterPro" id="IPR008538">
    <property type="entry name" value="Uma2"/>
</dbReference>
<organism evidence="2 3">
    <name type="scientific">Petrachloros mirabilis ULC683</name>
    <dbReference type="NCBI Taxonomy" id="2781853"/>
    <lineage>
        <taxon>Bacteria</taxon>
        <taxon>Bacillati</taxon>
        <taxon>Cyanobacteriota</taxon>
        <taxon>Cyanophyceae</taxon>
        <taxon>Synechococcales</taxon>
        <taxon>Petrachlorosaceae</taxon>
        <taxon>Petrachloros</taxon>
        <taxon>Petrachloros mirabilis</taxon>
    </lineage>
</organism>
<dbReference type="Gene3D" id="3.90.1570.10">
    <property type="entry name" value="tt1808, chain A"/>
    <property type="match status" value="1"/>
</dbReference>
<dbReference type="AlphaFoldDB" id="A0A8K1ZXG2"/>
<feature type="domain" description="Putative restriction endonuclease" evidence="1">
    <location>
        <begin position="34"/>
        <end position="190"/>
    </location>
</feature>
<dbReference type="CDD" id="cd06260">
    <property type="entry name" value="DUF820-like"/>
    <property type="match status" value="1"/>
</dbReference>
<dbReference type="Pfam" id="PF05685">
    <property type="entry name" value="Uma2"/>
    <property type="match status" value="1"/>
</dbReference>
<dbReference type="InterPro" id="IPR012296">
    <property type="entry name" value="Nuclease_put_TT1808"/>
</dbReference>
<evidence type="ECO:0000313" key="3">
    <source>
        <dbReference type="Proteomes" id="UP000607397"/>
    </source>
</evidence>
<keyword evidence="2" id="KW-0378">Hydrolase</keyword>
<accession>A0A8K1ZXG2</accession>
<dbReference type="Proteomes" id="UP000607397">
    <property type="component" value="Unassembled WGS sequence"/>
</dbReference>
<dbReference type="PANTHER" id="PTHR47152">
    <property type="entry name" value="SLR2084 PROTEIN-RELATED"/>
    <property type="match status" value="1"/>
</dbReference>
<dbReference type="InterPro" id="IPR011335">
    <property type="entry name" value="Restrct_endonuc-II-like"/>
</dbReference>
<protein>
    <submittedName>
        <fullName evidence="2">Uma2 family endonuclease</fullName>
    </submittedName>
</protein>
<dbReference type="SUPFAM" id="SSF52980">
    <property type="entry name" value="Restriction endonuclease-like"/>
    <property type="match status" value="1"/>
</dbReference>
<name>A0A8K1ZXG2_9CYAN</name>
<sequence>MVVALAAPLSQLVLSPGSAVTVSGLTWKHYQLALAELGDARTTRLTYHQGVLELRMPSLMHELINRLLGRIIFALAEELGLGIVDLGSTTWNREDLDQGIEPDSCFYIQHADRIQGLNPDIPANLPPDLAVEVDIASASGFKLAIYQALGVPEVWIYRKSQIQILDLRGSQIQSVECSLAFPAVTAGQLLRWIQLREIETDLTVVSAVRHFCQALSLPSDH</sequence>
<gene>
    <name evidence="2" type="ORF">GS597_11365</name>
</gene>
<evidence type="ECO:0000313" key="2">
    <source>
        <dbReference type="EMBL" id="NCJ07095.1"/>
    </source>
</evidence>
<dbReference type="EMBL" id="WVIC01000021">
    <property type="protein sequence ID" value="NCJ07095.1"/>
    <property type="molecule type" value="Genomic_DNA"/>
</dbReference>
<keyword evidence="3" id="KW-1185">Reference proteome</keyword>